<keyword evidence="1" id="KW-0732">Signal</keyword>
<evidence type="ECO:0000259" key="2">
    <source>
        <dbReference type="Pfam" id="PF13568"/>
    </source>
</evidence>
<reference evidence="3 4" key="1">
    <citation type="submission" date="2022-06" db="EMBL/GenBank/DDBJ databases">
        <title>A taxonomic note on the genus Prevotella: Description of four novel genera and emended description of the genera Hallella and Xylanibacter.</title>
        <authorList>
            <person name="Hitch T.C.A."/>
        </authorList>
    </citation>
    <scope>NUCLEOTIDE SEQUENCE [LARGE SCALE GENOMIC DNA]</scope>
    <source>
        <strain evidence="3 4">DSM 100619</strain>
    </source>
</reference>
<feature type="chain" id="PRO_5045877920" evidence="1">
    <location>
        <begin position="20"/>
        <end position="245"/>
    </location>
</feature>
<protein>
    <submittedName>
        <fullName evidence="3">PorT family protein</fullName>
    </submittedName>
</protein>
<dbReference type="RefSeq" id="WP_252760208.1">
    <property type="nucleotide sequence ID" value="NZ_JAMXLY010000007.1"/>
</dbReference>
<sequence length="245" mass="27661">MKRLLFMLAFIAMTGLMKAQPDAGTFSIIPRVGVSVTSLSGYTMKFDFSNDTRKAQFNPGYMAGLDFQYQFTKDLATSAGAFYALQGTKFKDIESLKTDQGTTYFSGAHDNHINLGYVNVPLLIHWYVYQGLSLESGVQVGFRVNAKSHYTYTEYTEKKDDQTGKIERSYAKDADGNLLKDHKYTTDVKNQFKSTDFSIPIGISYESMNVVLDARYNVGLLNVFKSDGHRRNEVFLFSAGYKFNL</sequence>
<evidence type="ECO:0000313" key="4">
    <source>
        <dbReference type="Proteomes" id="UP001204015"/>
    </source>
</evidence>
<dbReference type="EMBL" id="JAMXLY010000007">
    <property type="protein sequence ID" value="MCO6024845.1"/>
    <property type="molecule type" value="Genomic_DNA"/>
</dbReference>
<accession>A0ABT1BVW4</accession>
<organism evidence="3 4">
    <name type="scientific">Segatella cerevisiae</name>
    <dbReference type="NCBI Taxonomy" id="2053716"/>
    <lineage>
        <taxon>Bacteria</taxon>
        <taxon>Pseudomonadati</taxon>
        <taxon>Bacteroidota</taxon>
        <taxon>Bacteroidia</taxon>
        <taxon>Bacteroidales</taxon>
        <taxon>Prevotellaceae</taxon>
        <taxon>Segatella</taxon>
    </lineage>
</organism>
<evidence type="ECO:0000256" key="1">
    <source>
        <dbReference type="SAM" id="SignalP"/>
    </source>
</evidence>
<keyword evidence="4" id="KW-1185">Reference proteome</keyword>
<dbReference type="Proteomes" id="UP001204015">
    <property type="component" value="Unassembled WGS sequence"/>
</dbReference>
<name>A0ABT1BVW4_9BACT</name>
<feature type="signal peptide" evidence="1">
    <location>
        <begin position="1"/>
        <end position="19"/>
    </location>
</feature>
<comment type="caution">
    <text evidence="3">The sequence shown here is derived from an EMBL/GenBank/DDBJ whole genome shotgun (WGS) entry which is preliminary data.</text>
</comment>
<proteinExistence type="predicted"/>
<gene>
    <name evidence="3" type="ORF">NG821_03125</name>
</gene>
<feature type="domain" description="Outer membrane protein beta-barrel" evidence="2">
    <location>
        <begin position="19"/>
        <end position="224"/>
    </location>
</feature>
<dbReference type="Pfam" id="PF13568">
    <property type="entry name" value="OMP_b-brl_2"/>
    <property type="match status" value="1"/>
</dbReference>
<evidence type="ECO:0000313" key="3">
    <source>
        <dbReference type="EMBL" id="MCO6024845.1"/>
    </source>
</evidence>
<dbReference type="InterPro" id="IPR025665">
    <property type="entry name" value="Beta-barrel_OMP_2"/>
</dbReference>